<dbReference type="AlphaFoldDB" id="A0AAE3EPZ1"/>
<keyword evidence="2" id="KW-0449">Lipoprotein</keyword>
<keyword evidence="1" id="KW-0732">Signal</keyword>
<dbReference type="Pfam" id="PF12741">
    <property type="entry name" value="SusD-like"/>
    <property type="match status" value="1"/>
</dbReference>
<dbReference type="Gene3D" id="1.25.40.390">
    <property type="match status" value="2"/>
</dbReference>
<dbReference type="InterPro" id="IPR024302">
    <property type="entry name" value="SusD-like"/>
</dbReference>
<evidence type="ECO:0000313" key="3">
    <source>
        <dbReference type="Proteomes" id="UP001199795"/>
    </source>
</evidence>
<dbReference type="EMBL" id="JAKKDU010000021">
    <property type="protein sequence ID" value="MCF7569533.1"/>
    <property type="molecule type" value="Genomic_DNA"/>
</dbReference>
<accession>A0AAE3EPZ1</accession>
<sequence>MKKVLSKTMALFCATLLVFSCSDFEEINENPLAATAEQVEVEFFINNSIGGAQQNPHIAERIFVLYWKDASRTSRLGVLSHGGFNDGWTNDYFNGYVSKWLLNATNAINVAEEKIATGNVKEYTENVMHIARIWRVYIMSEMSDTFGPIPIDGFKGENPAYNSVEEVYTFMLDELKDAVSKIDDTNAFKPDPNLDPAFGYDYDKWKKYGNSMRMRLAMRLSEVAPALAKQHFEEAANSGQIIATSADDMRVFSGGGWNNYTNPQSRQWNSHYITPTYRNLVVGLGSVTSMEQLPADDQVNIKPAGYLGKRFENHFSMLTNDPAKGFFLDGLPNTIDPRSYKTFPIPGNVDDTNYSNYPTWSNNHTVTERTLLDDNGDELMTIDAAFTYNATAAGNTGEPGSKNRLIGPGSWPRLGLDFRHGESERIFFPSWETHFLIAEAYTRGWNTPITGKDAYETGIAESFAYYGVSDHLATYIASEDYNNNGTSVSWDHTTEPPASVTMDYVDGYTDTPGTFEYTYPNNTIYEGGNVKNDLLTKIITQKFIASSAWIPLELWNDHRRLGLPFFENPAVEDPFPNMPQLNPGNVMSNQVNFFGQRVKYPSSFVNNIPNGHAQAVQHLGGPDEVHTPLWWAKQN</sequence>
<protein>
    <submittedName>
        <fullName evidence="2">SusD/RagB family nutrient-binding outer membrane lipoprotein</fullName>
    </submittedName>
</protein>
<reference evidence="2" key="1">
    <citation type="submission" date="2022-01" db="EMBL/GenBank/DDBJ databases">
        <title>Draft genome sequence of Sabulilitoribacter arenilitoris KCTC 52401.</title>
        <authorList>
            <person name="Oh J.-S."/>
        </authorList>
    </citation>
    <scope>NUCLEOTIDE SEQUENCE</scope>
    <source>
        <strain evidence="2">HMF6543</strain>
    </source>
</reference>
<dbReference type="InterPro" id="IPR011990">
    <property type="entry name" value="TPR-like_helical_dom_sf"/>
</dbReference>
<dbReference type="PROSITE" id="PS51257">
    <property type="entry name" value="PROKAR_LIPOPROTEIN"/>
    <property type="match status" value="1"/>
</dbReference>
<comment type="caution">
    <text evidence="2">The sequence shown here is derived from an EMBL/GenBank/DDBJ whole genome shotgun (WGS) entry which is preliminary data.</text>
</comment>
<proteinExistence type="predicted"/>
<evidence type="ECO:0000313" key="2">
    <source>
        <dbReference type="EMBL" id="MCF7569533.1"/>
    </source>
</evidence>
<organism evidence="2 3">
    <name type="scientific">Wocania arenilitoris</name>
    <dbReference type="NCBI Taxonomy" id="2044858"/>
    <lineage>
        <taxon>Bacteria</taxon>
        <taxon>Pseudomonadati</taxon>
        <taxon>Bacteroidota</taxon>
        <taxon>Flavobacteriia</taxon>
        <taxon>Flavobacteriales</taxon>
        <taxon>Flavobacteriaceae</taxon>
        <taxon>Wocania</taxon>
    </lineage>
</organism>
<dbReference type="RefSeq" id="WP_237240862.1">
    <property type="nucleotide sequence ID" value="NZ_JAKKDU010000021.1"/>
</dbReference>
<keyword evidence="3" id="KW-1185">Reference proteome</keyword>
<dbReference type="Proteomes" id="UP001199795">
    <property type="component" value="Unassembled WGS sequence"/>
</dbReference>
<feature type="signal peptide" evidence="1">
    <location>
        <begin position="1"/>
        <end position="25"/>
    </location>
</feature>
<evidence type="ECO:0000256" key="1">
    <source>
        <dbReference type="SAM" id="SignalP"/>
    </source>
</evidence>
<dbReference type="SUPFAM" id="SSF48452">
    <property type="entry name" value="TPR-like"/>
    <property type="match status" value="1"/>
</dbReference>
<dbReference type="Pfam" id="PF12771">
    <property type="entry name" value="SusD-like_2"/>
    <property type="match status" value="1"/>
</dbReference>
<name>A0AAE3EPZ1_9FLAO</name>
<dbReference type="InterPro" id="IPR041662">
    <property type="entry name" value="SusD-like_2"/>
</dbReference>
<gene>
    <name evidence="2" type="ORF">L3X37_14385</name>
</gene>
<feature type="chain" id="PRO_5041919516" evidence="1">
    <location>
        <begin position="26"/>
        <end position="635"/>
    </location>
</feature>